<gene>
    <name evidence="2" type="ORF">BOO71_0010168</name>
</gene>
<dbReference type="AlphaFoldDB" id="A0A1U7NW10"/>
<dbReference type="PANTHER" id="PTHR42852:SF13">
    <property type="entry name" value="PROTEIN DIPZ"/>
    <property type="match status" value="1"/>
</dbReference>
<dbReference type="Proteomes" id="UP000186607">
    <property type="component" value="Unassembled WGS sequence"/>
</dbReference>
<dbReference type="STRING" id="249408.BOO71_0010168"/>
<feature type="domain" description="Thioredoxin" evidence="1">
    <location>
        <begin position="229"/>
        <end position="406"/>
    </location>
</feature>
<evidence type="ECO:0000313" key="3">
    <source>
        <dbReference type="Proteomes" id="UP000186607"/>
    </source>
</evidence>
<protein>
    <submittedName>
        <fullName evidence="2">Alkyl hydroperoxide reductase/ Thiol specific antioxidant/ Mal allergen</fullName>
    </submittedName>
</protein>
<evidence type="ECO:0000313" key="2">
    <source>
        <dbReference type="EMBL" id="OLV17118.1"/>
    </source>
</evidence>
<dbReference type="SUPFAM" id="SSF52833">
    <property type="entry name" value="Thioredoxin-like"/>
    <property type="match status" value="1"/>
</dbReference>
<dbReference type="Pfam" id="PF00578">
    <property type="entry name" value="AhpC-TSA"/>
    <property type="match status" value="1"/>
</dbReference>
<dbReference type="GO" id="GO:0016491">
    <property type="term" value="F:oxidoreductase activity"/>
    <property type="evidence" value="ECO:0007669"/>
    <property type="project" value="InterPro"/>
</dbReference>
<dbReference type="eggNOG" id="COG1225">
    <property type="taxonomic scope" value="Bacteria"/>
</dbReference>
<dbReference type="CDD" id="cd02970">
    <property type="entry name" value="PRX_like2"/>
    <property type="match status" value="1"/>
</dbReference>
<keyword evidence="3" id="KW-1185">Reference proteome</keyword>
<sequence length="412" mass="44852">MLQAVSQVAAKDSPTVLNLSFADQQLNTALRLMQGQIVGLRSSVLPPWSVSLIALGVHPATIAEAQQVGGNLQGALAFLLDRGYLGRTQLDTAAQERALSALLPLAWQTSMTSSAPWTDAPAELPLNSTQTRQAVETAERHAALLTREERSLKPSSRFAANPLSAPALLGDDGKERVYHAAMRGLSLGEMSQRTPQRWDTLTQTVSRLLRDGALRPQNAAAPREVADALKAGQAAPDFCLPDLAGGELRLSALRGQPVWLVFNRQSTCAMCNPHHAKIIAMHERLRERGVQIVSVWGSPLEDLSDGIGRQRPPYPVLADPKDETYDRYGLRMSLKGTLDPRNLSTMIQGFRMMGASALKDDGELLRMPAEFLIGADGVIETAHYNSYGSDWLPLERVLSWADQQKPGSSKLN</sequence>
<dbReference type="InterPro" id="IPR000866">
    <property type="entry name" value="AhpC/TSA"/>
</dbReference>
<dbReference type="Gene3D" id="3.40.30.10">
    <property type="entry name" value="Glutaredoxin"/>
    <property type="match status" value="1"/>
</dbReference>
<dbReference type="GO" id="GO:0016209">
    <property type="term" value="F:antioxidant activity"/>
    <property type="evidence" value="ECO:0007669"/>
    <property type="project" value="InterPro"/>
</dbReference>
<dbReference type="EMBL" id="MSTI01000115">
    <property type="protein sequence ID" value="OLV17118.1"/>
    <property type="molecule type" value="Genomic_DNA"/>
</dbReference>
<dbReference type="InterPro" id="IPR050553">
    <property type="entry name" value="Thioredoxin_ResA/DsbE_sf"/>
</dbReference>
<evidence type="ECO:0000259" key="1">
    <source>
        <dbReference type="PROSITE" id="PS51352"/>
    </source>
</evidence>
<comment type="caution">
    <text evidence="2">The sequence shown here is derived from an EMBL/GenBank/DDBJ whole genome shotgun (WGS) entry which is preliminary data.</text>
</comment>
<proteinExistence type="predicted"/>
<dbReference type="PROSITE" id="PS51352">
    <property type="entry name" value="THIOREDOXIN_2"/>
    <property type="match status" value="1"/>
</dbReference>
<reference evidence="2 3" key="1">
    <citation type="submission" date="2017-01" db="EMBL/GenBank/DDBJ databases">
        <title>Genome Analysis of Deinococcus marmoris KOPRI26562.</title>
        <authorList>
            <person name="Kim J.H."/>
            <person name="Oh H.-M."/>
        </authorList>
    </citation>
    <scope>NUCLEOTIDE SEQUENCE [LARGE SCALE GENOMIC DNA]</scope>
    <source>
        <strain evidence="2 3">KOPRI26562</strain>
    </source>
</reference>
<dbReference type="InterPro" id="IPR013766">
    <property type="entry name" value="Thioredoxin_domain"/>
</dbReference>
<name>A0A1U7NW10_9DEIO</name>
<organism evidence="2 3">
    <name type="scientific">Deinococcus marmoris</name>
    <dbReference type="NCBI Taxonomy" id="249408"/>
    <lineage>
        <taxon>Bacteria</taxon>
        <taxon>Thermotogati</taxon>
        <taxon>Deinococcota</taxon>
        <taxon>Deinococci</taxon>
        <taxon>Deinococcales</taxon>
        <taxon>Deinococcaceae</taxon>
        <taxon>Deinococcus</taxon>
    </lineage>
</organism>
<accession>A0A1U7NW10</accession>
<dbReference type="PANTHER" id="PTHR42852">
    <property type="entry name" value="THIOL:DISULFIDE INTERCHANGE PROTEIN DSBE"/>
    <property type="match status" value="1"/>
</dbReference>
<dbReference type="InterPro" id="IPR036249">
    <property type="entry name" value="Thioredoxin-like_sf"/>
</dbReference>